<dbReference type="AlphaFoldDB" id="A0A1I0CDG8"/>
<evidence type="ECO:0000313" key="4">
    <source>
        <dbReference type="Proteomes" id="UP000199568"/>
    </source>
</evidence>
<sequence length="318" mass="36569">MKKWQWAIAVGLCILLVFTAVFGYNLYQQYKNTLEAISVTEPIDENEGEEGKAGGSEEMKPFVMLLYGISAREHIGDKGRSDTMMLALVDPDEVKVSLISIPRDAYVEIPRYRMDKINAAYPRGGSSLMMETIENWLDVELHGFASINFQGFIDLVDLFGGIDVEVSRRMEYDDPYDGTRIRLYPGEQTLDGKNALDFVRFRQSNDGRHASDYDRMKRQQQALQSLSQEITSIRSLTRAFDMMNILSENVQTSLTSYELEKLIRIFLSFKPEELETTSIQGEGYYHNGGWYERIPQEEVQRIQQIIADFLEEENENLS</sequence>
<dbReference type="NCBIfam" id="TIGR00350">
    <property type="entry name" value="lytR_cpsA_psr"/>
    <property type="match status" value="1"/>
</dbReference>
<feature type="domain" description="Cell envelope-related transcriptional attenuator" evidence="2">
    <location>
        <begin position="80"/>
        <end position="231"/>
    </location>
</feature>
<dbReference type="Gene3D" id="3.40.630.190">
    <property type="entry name" value="LCP protein"/>
    <property type="match status" value="1"/>
</dbReference>
<protein>
    <submittedName>
        <fullName evidence="3">Transcriptional attenuator, LytR family</fullName>
    </submittedName>
</protein>
<dbReference type="STRING" id="426128.SAMN05660297_01602"/>
<evidence type="ECO:0000259" key="2">
    <source>
        <dbReference type="Pfam" id="PF03816"/>
    </source>
</evidence>
<organism evidence="3 4">
    <name type="scientific">Natronincola peptidivorans</name>
    <dbReference type="NCBI Taxonomy" id="426128"/>
    <lineage>
        <taxon>Bacteria</taxon>
        <taxon>Bacillati</taxon>
        <taxon>Bacillota</taxon>
        <taxon>Clostridia</taxon>
        <taxon>Peptostreptococcales</taxon>
        <taxon>Natronincolaceae</taxon>
        <taxon>Natronincola</taxon>
    </lineage>
</organism>
<dbReference type="OrthoDB" id="305468at2"/>
<dbReference type="PANTHER" id="PTHR33392:SF6">
    <property type="entry name" value="POLYISOPRENYL-TEICHOIC ACID--PEPTIDOGLYCAN TEICHOIC ACID TRANSFERASE TAGU"/>
    <property type="match status" value="1"/>
</dbReference>
<dbReference type="InterPro" id="IPR004474">
    <property type="entry name" value="LytR_CpsA_psr"/>
</dbReference>
<proteinExistence type="inferred from homology"/>
<name>A0A1I0CDG8_9FIRM</name>
<dbReference type="InterPro" id="IPR050922">
    <property type="entry name" value="LytR/CpsA/Psr_CW_biosynth"/>
</dbReference>
<accession>A0A1I0CDG8</accession>
<reference evidence="3 4" key="1">
    <citation type="submission" date="2016-10" db="EMBL/GenBank/DDBJ databases">
        <authorList>
            <person name="de Groot N.N."/>
        </authorList>
    </citation>
    <scope>NUCLEOTIDE SEQUENCE [LARGE SCALE GENOMIC DNA]</scope>
    <source>
        <strain evidence="3 4">DSM 18979</strain>
    </source>
</reference>
<evidence type="ECO:0000256" key="1">
    <source>
        <dbReference type="ARBA" id="ARBA00006068"/>
    </source>
</evidence>
<dbReference type="Proteomes" id="UP000199568">
    <property type="component" value="Unassembled WGS sequence"/>
</dbReference>
<dbReference type="PANTHER" id="PTHR33392">
    <property type="entry name" value="POLYISOPRENYL-TEICHOIC ACID--PEPTIDOGLYCAN TEICHOIC ACID TRANSFERASE TAGU"/>
    <property type="match status" value="1"/>
</dbReference>
<comment type="similarity">
    <text evidence="1">Belongs to the LytR/CpsA/Psr (LCP) family.</text>
</comment>
<gene>
    <name evidence="3" type="ORF">SAMN05660297_01602</name>
</gene>
<dbReference type="Pfam" id="PF03816">
    <property type="entry name" value="LytR_cpsA_psr"/>
    <property type="match status" value="1"/>
</dbReference>
<dbReference type="RefSeq" id="WP_090441939.1">
    <property type="nucleotide sequence ID" value="NZ_FOHU01000005.1"/>
</dbReference>
<evidence type="ECO:0000313" key="3">
    <source>
        <dbReference type="EMBL" id="SET17418.1"/>
    </source>
</evidence>
<dbReference type="EMBL" id="FOHU01000005">
    <property type="protein sequence ID" value="SET17418.1"/>
    <property type="molecule type" value="Genomic_DNA"/>
</dbReference>
<keyword evidence="4" id="KW-1185">Reference proteome</keyword>